<dbReference type="EMBL" id="CP046147">
    <property type="protein sequence ID" value="WFG39744.1"/>
    <property type="molecule type" value="Genomic_DNA"/>
</dbReference>
<accession>A0AAJ5ZEJ1</accession>
<keyword evidence="2" id="KW-0479">Metal-binding</keyword>
<dbReference type="GO" id="GO:0046872">
    <property type="term" value="F:metal ion binding"/>
    <property type="evidence" value="ECO:0007669"/>
    <property type="project" value="UniProtKB-KW"/>
</dbReference>
<gene>
    <name evidence="5" type="ORF">GKO46_00240</name>
    <name evidence="6" type="ORF">GKO48_08980</name>
</gene>
<dbReference type="Proteomes" id="UP001219901">
    <property type="component" value="Chromosome"/>
</dbReference>
<evidence type="ECO:0000256" key="4">
    <source>
        <dbReference type="ARBA" id="ARBA00022842"/>
    </source>
</evidence>
<evidence type="ECO:0000256" key="2">
    <source>
        <dbReference type="ARBA" id="ARBA00022723"/>
    </source>
</evidence>
<dbReference type="InterPro" id="IPR036412">
    <property type="entry name" value="HAD-like_sf"/>
</dbReference>
<keyword evidence="3 6" id="KW-0378">Hydrolase</keyword>
<dbReference type="EMBL" id="WMBE01000001">
    <property type="protein sequence ID" value="MDG0865502.1"/>
    <property type="molecule type" value="Genomic_DNA"/>
</dbReference>
<dbReference type="GO" id="GO:0016791">
    <property type="term" value="F:phosphatase activity"/>
    <property type="evidence" value="ECO:0007669"/>
    <property type="project" value="TreeGrafter"/>
</dbReference>
<evidence type="ECO:0000256" key="1">
    <source>
        <dbReference type="ARBA" id="ARBA00001946"/>
    </source>
</evidence>
<reference evidence="6" key="2">
    <citation type="journal article" date="2023" name="Nat. Commun.">
        <title>Cultivation of marine bacteria of the SAR202 clade.</title>
        <authorList>
            <person name="Lim Y."/>
            <person name="Seo J.H."/>
            <person name="Giovannoni S.J."/>
            <person name="Kang I."/>
            <person name="Cho J.C."/>
        </authorList>
    </citation>
    <scope>NUCLEOTIDE SEQUENCE</scope>
    <source>
        <strain evidence="6">JH1073</strain>
    </source>
</reference>
<dbReference type="SUPFAM" id="SSF56784">
    <property type="entry name" value="HAD-like"/>
    <property type="match status" value="1"/>
</dbReference>
<evidence type="ECO:0000313" key="7">
    <source>
        <dbReference type="Proteomes" id="UP001219901"/>
    </source>
</evidence>
<dbReference type="InterPro" id="IPR006439">
    <property type="entry name" value="HAD-SF_hydro_IA"/>
</dbReference>
<evidence type="ECO:0000313" key="6">
    <source>
        <dbReference type="EMBL" id="WFG39744.1"/>
    </source>
</evidence>
<dbReference type="InterPro" id="IPR023214">
    <property type="entry name" value="HAD_sf"/>
</dbReference>
<reference evidence="7" key="3">
    <citation type="submission" date="2023-06" db="EMBL/GenBank/DDBJ databases">
        <title>Pangenomics reveal diversification of enzyme families and niche specialization in globally abundant SAR202 bacteria.</title>
        <authorList>
            <person name="Saw J.H.W."/>
        </authorList>
    </citation>
    <scope>NUCLEOTIDE SEQUENCE [LARGE SCALE GENOMIC DNA]</scope>
    <source>
        <strain evidence="7">JH1073</strain>
    </source>
</reference>
<dbReference type="Proteomes" id="UP001321249">
    <property type="component" value="Unassembled WGS sequence"/>
</dbReference>
<evidence type="ECO:0000313" key="5">
    <source>
        <dbReference type="EMBL" id="MDG0865502.1"/>
    </source>
</evidence>
<organism evidence="6 7">
    <name type="scientific">Candidatus Lucifugimonas marina</name>
    <dbReference type="NCBI Taxonomy" id="3038979"/>
    <lineage>
        <taxon>Bacteria</taxon>
        <taxon>Bacillati</taxon>
        <taxon>Chloroflexota</taxon>
        <taxon>Dehalococcoidia</taxon>
        <taxon>SAR202 cluster</taxon>
        <taxon>Candidatus Lucifugimonadales</taxon>
        <taxon>Candidatus Lucifugimonadaceae</taxon>
        <taxon>Candidatus Lucifugimonas</taxon>
    </lineage>
</organism>
<name>A0AAJ5ZEJ1_9CHLR</name>
<dbReference type="GO" id="GO:0044281">
    <property type="term" value="P:small molecule metabolic process"/>
    <property type="evidence" value="ECO:0007669"/>
    <property type="project" value="UniProtKB-ARBA"/>
</dbReference>
<comment type="cofactor">
    <cofactor evidence="1">
        <name>Mg(2+)</name>
        <dbReference type="ChEBI" id="CHEBI:18420"/>
    </cofactor>
</comment>
<dbReference type="RefSeq" id="WP_342823761.1">
    <property type="nucleotide sequence ID" value="NZ_CP046146.1"/>
</dbReference>
<reference evidence="7 8" key="1">
    <citation type="submission" date="2019-11" db="EMBL/GenBank/DDBJ databases">
        <authorList>
            <person name="Cho J.-C."/>
        </authorList>
    </citation>
    <scope>NUCLEOTIDE SEQUENCE [LARGE SCALE GENOMIC DNA]</scope>
    <source>
        <strain evidence="6 7">JH1073</strain>
        <strain evidence="5 8">JH702</strain>
    </source>
</reference>
<evidence type="ECO:0000256" key="3">
    <source>
        <dbReference type="ARBA" id="ARBA00022801"/>
    </source>
</evidence>
<dbReference type="Pfam" id="PF00702">
    <property type="entry name" value="Hydrolase"/>
    <property type="match status" value="1"/>
</dbReference>
<dbReference type="SFLD" id="SFLDS00003">
    <property type="entry name" value="Haloacid_Dehalogenase"/>
    <property type="match status" value="1"/>
</dbReference>
<keyword evidence="7" id="KW-1185">Reference proteome</keyword>
<dbReference type="AlphaFoldDB" id="A0AAJ5ZEJ1"/>
<dbReference type="InterPro" id="IPR051400">
    <property type="entry name" value="HAD-like_hydrolase"/>
</dbReference>
<sequence length="246" mass="27257">MAHQIKAVLFDVGGPLDTETIMDREIDEQIKLSFRTNGIAISDAEYASVNKWAIDSFAAKTYHSIMWKIAQGDMDLIMKVEAELMETVPQRNVSRGDFELREGTPELLAELSDEGLLLGLAANQPADTVAKMERFGIAQYFTYKEVSGSINLRKPDPRLLLHSCDGLGVQPEEAIMVGDRIDNDIVPARMLGMAAIRFVSGRHAEQQPRSWNEAPHADVYSVEELGQSIRRFVAKPPNTAGDDGPE</sequence>
<protein>
    <submittedName>
        <fullName evidence="6">HAD-IA family hydrolase</fullName>
    </submittedName>
</protein>
<dbReference type="Gene3D" id="3.40.50.1000">
    <property type="entry name" value="HAD superfamily/HAD-like"/>
    <property type="match status" value="1"/>
</dbReference>
<keyword evidence="4" id="KW-0460">Magnesium</keyword>
<proteinExistence type="predicted"/>
<dbReference type="PRINTS" id="PR00413">
    <property type="entry name" value="HADHALOGNASE"/>
</dbReference>
<dbReference type="NCBIfam" id="TIGR01549">
    <property type="entry name" value="HAD-SF-IA-v1"/>
    <property type="match status" value="1"/>
</dbReference>
<dbReference type="PANTHER" id="PTHR46470">
    <property type="entry name" value="N-ACYLNEURAMINATE-9-PHOSPHATASE"/>
    <property type="match status" value="1"/>
</dbReference>
<dbReference type="SFLD" id="SFLDG01129">
    <property type="entry name" value="C1.5:_HAD__Beta-PGM__Phosphata"/>
    <property type="match status" value="1"/>
</dbReference>
<dbReference type="PANTHER" id="PTHR46470:SF2">
    <property type="entry name" value="GLYCERALDEHYDE 3-PHOSPHATE PHOSPHATASE"/>
    <property type="match status" value="1"/>
</dbReference>
<evidence type="ECO:0000313" key="8">
    <source>
        <dbReference type="Proteomes" id="UP001321249"/>
    </source>
</evidence>